<dbReference type="Proteomes" id="UP000240509">
    <property type="component" value="Unassembled WGS sequence"/>
</dbReference>
<protein>
    <submittedName>
        <fullName evidence="1">Uncharacterized protein</fullName>
    </submittedName>
</protein>
<comment type="caution">
    <text evidence="1">The sequence shown here is derived from an EMBL/GenBank/DDBJ whole genome shotgun (WGS) entry which is preliminary data.</text>
</comment>
<proteinExistence type="predicted"/>
<name>A0A2T4U4N0_9BACI</name>
<gene>
    <name evidence="1" type="ORF">C6Y45_11760</name>
</gene>
<evidence type="ECO:0000313" key="1">
    <source>
        <dbReference type="EMBL" id="PTL38315.1"/>
    </source>
</evidence>
<organism evidence="1 2">
    <name type="scientific">Alkalicoccus saliphilus</name>
    <dbReference type="NCBI Taxonomy" id="200989"/>
    <lineage>
        <taxon>Bacteria</taxon>
        <taxon>Bacillati</taxon>
        <taxon>Bacillota</taxon>
        <taxon>Bacilli</taxon>
        <taxon>Bacillales</taxon>
        <taxon>Bacillaceae</taxon>
        <taxon>Alkalicoccus</taxon>
    </lineage>
</organism>
<reference evidence="1 2" key="1">
    <citation type="submission" date="2018-03" db="EMBL/GenBank/DDBJ databases">
        <title>Alkalicoccus saliphilus sp. nov., isolated from a mineral pool.</title>
        <authorList>
            <person name="Zhao B."/>
        </authorList>
    </citation>
    <scope>NUCLEOTIDE SEQUENCE [LARGE SCALE GENOMIC DNA]</scope>
    <source>
        <strain evidence="1 2">6AG</strain>
    </source>
</reference>
<dbReference type="AlphaFoldDB" id="A0A2T4U4N0"/>
<dbReference type="EMBL" id="PZJJ01000020">
    <property type="protein sequence ID" value="PTL38315.1"/>
    <property type="molecule type" value="Genomic_DNA"/>
</dbReference>
<sequence length="77" mass="8307">MEPHTSLSSVFLLKKNPGQPSGIFCVEKLFQNGSVVEISENLVEKTGLLVQLLPFGRKNSEVGSNPAGSWNYSGAGW</sequence>
<evidence type="ECO:0000313" key="2">
    <source>
        <dbReference type="Proteomes" id="UP000240509"/>
    </source>
</evidence>
<accession>A0A2T4U4N0</accession>
<keyword evidence="2" id="KW-1185">Reference proteome</keyword>